<dbReference type="Gene3D" id="1.10.10.2840">
    <property type="entry name" value="PucR C-terminal helix-turn-helix domain"/>
    <property type="match status" value="1"/>
</dbReference>
<comment type="similarity">
    <text evidence="1">Belongs to the CdaR family.</text>
</comment>
<evidence type="ECO:0000313" key="5">
    <source>
        <dbReference type="Proteomes" id="UP000093795"/>
    </source>
</evidence>
<evidence type="ECO:0000256" key="1">
    <source>
        <dbReference type="ARBA" id="ARBA00006754"/>
    </source>
</evidence>
<dbReference type="eggNOG" id="COG2508">
    <property type="taxonomic scope" value="Bacteria"/>
</dbReference>
<dbReference type="PANTHER" id="PTHR33744">
    <property type="entry name" value="CARBOHYDRATE DIACID REGULATOR"/>
    <property type="match status" value="1"/>
</dbReference>
<evidence type="ECO:0000313" key="4">
    <source>
        <dbReference type="EMBL" id="OBI83233.1"/>
    </source>
</evidence>
<proteinExistence type="inferred from homology"/>
<dbReference type="InterPro" id="IPR025736">
    <property type="entry name" value="PucR_C-HTH_dom"/>
</dbReference>
<dbReference type="STRING" id="1790.A5645_23820"/>
<name>A0A1A3C9C3_MYCAS</name>
<evidence type="ECO:0000259" key="3">
    <source>
        <dbReference type="Pfam" id="PF17853"/>
    </source>
</evidence>
<dbReference type="Pfam" id="PF17853">
    <property type="entry name" value="GGDEF_2"/>
    <property type="match status" value="1"/>
</dbReference>
<comment type="caution">
    <text evidence="4">The sequence shown here is derived from an EMBL/GenBank/DDBJ whole genome shotgun (WGS) entry which is preliminary data.</text>
</comment>
<dbReference type="Pfam" id="PF13556">
    <property type="entry name" value="HTH_30"/>
    <property type="match status" value="1"/>
</dbReference>
<reference evidence="4 5" key="1">
    <citation type="submission" date="2016-06" db="EMBL/GenBank/DDBJ databases">
        <authorList>
            <person name="Kjaerup R.B."/>
            <person name="Dalgaard T.S."/>
            <person name="Juul-Madsen H.R."/>
        </authorList>
    </citation>
    <scope>NUCLEOTIDE SEQUENCE [LARGE SCALE GENOMIC DNA]</scope>
    <source>
        <strain evidence="4 5">1081914.2</strain>
    </source>
</reference>
<dbReference type="AlphaFoldDB" id="A0A1A3C9C3"/>
<feature type="domain" description="PucR C-terminal helix-turn-helix" evidence="2">
    <location>
        <begin position="355"/>
        <end position="409"/>
    </location>
</feature>
<dbReference type="InterPro" id="IPR041522">
    <property type="entry name" value="CdaR_GGDEF"/>
</dbReference>
<dbReference type="PANTHER" id="PTHR33744:SF1">
    <property type="entry name" value="DNA-BINDING TRANSCRIPTIONAL ACTIVATOR ADER"/>
    <property type="match status" value="1"/>
</dbReference>
<dbReference type="RefSeq" id="WP_065121258.1">
    <property type="nucleotide sequence ID" value="NZ_LZKQ01000154.1"/>
</dbReference>
<evidence type="ECO:0000259" key="2">
    <source>
        <dbReference type="Pfam" id="PF13556"/>
    </source>
</evidence>
<dbReference type="InterPro" id="IPR042070">
    <property type="entry name" value="PucR_C-HTH_sf"/>
</dbReference>
<sequence>MTLHSTPTTEWFSVVDSRLAPQTRDLIRQGAWIALNPSPEWLAELDRATVAANPALAGDPTLAAAVSSSNRATLVHFATSHLRDPGAPVTAYLGPEPLRMARVLVRRGLGASVHDIFRIGQNVALQRWIDIVFDLPATPYELRELLNLVAKSANDFVDATLAGISRQMKLEHSELAQGALIERRKIVEFILAREPVNHKRAEVRLGYTLAGSHTAAVIWCDESDDEYRMLDRTTAAVCDAVGSTQPLTVLAAEATRWVWFKDITDVDSDQVRRVLEETPKLRIAIGTSARGVEGFRRSHQQALSAQHMMVRLRSRQQVAFFDDVQMVALLTQKPDYSDDFITSTLGAFASAGSVLRDTLLTYINEQCNAARAAQQLYIHRNTLLSRLDTAQRLLPRPLDRTTVRVAVALEALKWSGSQEQDLSNDNMA</sequence>
<protein>
    <submittedName>
        <fullName evidence="4">Transcriptional regulator</fullName>
    </submittedName>
</protein>
<dbReference type="InterPro" id="IPR051448">
    <property type="entry name" value="CdaR-like_regulators"/>
</dbReference>
<organism evidence="4 5">
    <name type="scientific">Mycobacterium asiaticum</name>
    <dbReference type="NCBI Taxonomy" id="1790"/>
    <lineage>
        <taxon>Bacteria</taxon>
        <taxon>Bacillati</taxon>
        <taxon>Actinomycetota</taxon>
        <taxon>Actinomycetes</taxon>
        <taxon>Mycobacteriales</taxon>
        <taxon>Mycobacteriaceae</taxon>
        <taxon>Mycobacterium</taxon>
    </lineage>
</organism>
<accession>A0A1A3C9C3</accession>
<dbReference type="Proteomes" id="UP000093795">
    <property type="component" value="Unassembled WGS sequence"/>
</dbReference>
<gene>
    <name evidence="4" type="ORF">A9X01_20995</name>
</gene>
<dbReference type="EMBL" id="LZKQ01000154">
    <property type="protein sequence ID" value="OBI83233.1"/>
    <property type="molecule type" value="Genomic_DNA"/>
</dbReference>
<feature type="domain" description="CdaR GGDEF-like" evidence="3">
    <location>
        <begin position="203"/>
        <end position="307"/>
    </location>
</feature>